<dbReference type="CDD" id="cd05233">
    <property type="entry name" value="SDR_c"/>
    <property type="match status" value="1"/>
</dbReference>
<dbReference type="EMBL" id="JAENRR010000072">
    <property type="protein sequence ID" value="MBK3519499.1"/>
    <property type="molecule type" value="Genomic_DNA"/>
</dbReference>
<protein>
    <submittedName>
        <fullName evidence="4">SDR family oxidoreductase</fullName>
    </submittedName>
</protein>
<dbReference type="PRINTS" id="PR00080">
    <property type="entry name" value="SDRFAMILY"/>
</dbReference>
<name>A0ABS1HQR3_9BACT</name>
<dbReference type="InterPro" id="IPR020904">
    <property type="entry name" value="Sc_DH/Rdtase_CS"/>
</dbReference>
<accession>A0ABS1HQR3</accession>
<dbReference type="PRINTS" id="PR00081">
    <property type="entry name" value="GDHRDH"/>
</dbReference>
<dbReference type="InterPro" id="IPR002347">
    <property type="entry name" value="SDR_fam"/>
</dbReference>
<dbReference type="Proteomes" id="UP000605676">
    <property type="component" value="Unassembled WGS sequence"/>
</dbReference>
<evidence type="ECO:0000313" key="5">
    <source>
        <dbReference type="Proteomes" id="UP000605676"/>
    </source>
</evidence>
<feature type="domain" description="Ketoreductase" evidence="3">
    <location>
        <begin position="4"/>
        <end position="181"/>
    </location>
</feature>
<dbReference type="Gene3D" id="3.40.50.720">
    <property type="entry name" value="NAD(P)-binding Rossmann-like Domain"/>
    <property type="match status" value="1"/>
</dbReference>
<dbReference type="SUPFAM" id="SSF51735">
    <property type="entry name" value="NAD(P)-binding Rossmann-fold domains"/>
    <property type="match status" value="1"/>
</dbReference>
<comment type="similarity">
    <text evidence="1 2">Belongs to the short-chain dehydrogenases/reductases (SDR) family.</text>
</comment>
<dbReference type="PROSITE" id="PS00061">
    <property type="entry name" value="ADH_SHORT"/>
    <property type="match status" value="1"/>
</dbReference>
<dbReference type="Pfam" id="PF00106">
    <property type="entry name" value="adh_short"/>
    <property type="match status" value="1"/>
</dbReference>
<evidence type="ECO:0000256" key="1">
    <source>
        <dbReference type="ARBA" id="ARBA00006484"/>
    </source>
</evidence>
<gene>
    <name evidence="4" type="ORF">JIV24_19285</name>
</gene>
<dbReference type="InterPro" id="IPR036291">
    <property type="entry name" value="NAD(P)-bd_dom_sf"/>
</dbReference>
<dbReference type="InterPro" id="IPR057326">
    <property type="entry name" value="KR_dom"/>
</dbReference>
<evidence type="ECO:0000256" key="2">
    <source>
        <dbReference type="RuleBase" id="RU000363"/>
    </source>
</evidence>
<proteinExistence type="inferred from homology"/>
<organism evidence="4 5">
    <name type="scientific">Carboxylicivirga marina</name>
    <dbReference type="NCBI Taxonomy" id="2800988"/>
    <lineage>
        <taxon>Bacteria</taxon>
        <taxon>Pseudomonadati</taxon>
        <taxon>Bacteroidota</taxon>
        <taxon>Bacteroidia</taxon>
        <taxon>Marinilabiliales</taxon>
        <taxon>Marinilabiliaceae</taxon>
        <taxon>Carboxylicivirga</taxon>
    </lineage>
</organism>
<dbReference type="PANTHER" id="PTHR42760">
    <property type="entry name" value="SHORT-CHAIN DEHYDROGENASES/REDUCTASES FAMILY MEMBER"/>
    <property type="match status" value="1"/>
</dbReference>
<sequence length="230" mass="24895">MQGKVIVVTGASSGIGYKTALQAQENGATVVFTSRNAETDEKIKQSLKGESIVKNLDVSNESSVKELFKHLKERFNSIDALVNCAGFVEPESLLNTSLENWNKTIEVNLTGTFLCTKHATLLMKNEGGKIINIASTAGLTPRPGWSAYAAAKSGVINFSSAIAEELQDYGIKVFVICPGRTATPLRKILAPNEDPSSIMQPEAVADVVMMCFTKQAEVLEGQPILVRERF</sequence>
<comment type="caution">
    <text evidence="4">The sequence shown here is derived from an EMBL/GenBank/DDBJ whole genome shotgun (WGS) entry which is preliminary data.</text>
</comment>
<keyword evidence="5" id="KW-1185">Reference proteome</keyword>
<evidence type="ECO:0000313" key="4">
    <source>
        <dbReference type="EMBL" id="MBK3519499.1"/>
    </source>
</evidence>
<dbReference type="SMART" id="SM00822">
    <property type="entry name" value="PKS_KR"/>
    <property type="match status" value="1"/>
</dbReference>
<evidence type="ECO:0000259" key="3">
    <source>
        <dbReference type="SMART" id="SM00822"/>
    </source>
</evidence>
<reference evidence="4 5" key="1">
    <citation type="submission" date="2021-01" db="EMBL/GenBank/DDBJ databases">
        <title>Carboxyliciviraga sp.nov., isolated from coastal sediments.</title>
        <authorList>
            <person name="Lu D."/>
            <person name="Zhang T."/>
        </authorList>
    </citation>
    <scope>NUCLEOTIDE SEQUENCE [LARGE SCALE GENOMIC DNA]</scope>
    <source>
        <strain evidence="4 5">N1Y132</strain>
    </source>
</reference>
<dbReference type="RefSeq" id="WP_200466718.1">
    <property type="nucleotide sequence ID" value="NZ_JAENRR010000072.1"/>
</dbReference>